<feature type="transmembrane region" description="Helical" evidence="1">
    <location>
        <begin position="52"/>
        <end position="71"/>
    </location>
</feature>
<dbReference type="EMBL" id="PSZM01000047">
    <property type="protein sequence ID" value="PQL89480.1"/>
    <property type="molecule type" value="Genomic_DNA"/>
</dbReference>
<gene>
    <name evidence="2" type="ORF">C4S77_12635</name>
</gene>
<dbReference type="Proteomes" id="UP000238042">
    <property type="component" value="Unassembled WGS sequence"/>
</dbReference>
<feature type="transmembrane region" description="Helical" evidence="1">
    <location>
        <begin position="611"/>
        <end position="629"/>
    </location>
</feature>
<evidence type="ECO:0000313" key="2">
    <source>
        <dbReference type="EMBL" id="PQL89480.1"/>
    </source>
</evidence>
<dbReference type="InterPro" id="IPR021280">
    <property type="entry name" value="TMEM260-like"/>
</dbReference>
<keyword evidence="3" id="KW-1185">Reference proteome</keyword>
<evidence type="ECO:0000313" key="3">
    <source>
        <dbReference type="Proteomes" id="UP000238042"/>
    </source>
</evidence>
<feature type="transmembrane region" description="Helical" evidence="1">
    <location>
        <begin position="641"/>
        <end position="666"/>
    </location>
</feature>
<name>A0A2S8A4L0_9FLAO</name>
<comment type="caution">
    <text evidence="2">The sequence shown here is derived from an EMBL/GenBank/DDBJ whole genome shotgun (WGS) entry which is preliminary data.</text>
</comment>
<sequence length="1227" mass="141012">MKLNYNKLNNLTGWFVFLIAAITYLATIEPNFSFWDCGEYISSAVKLEVTHSPGAVFFQILGAVWALFALGDGTKYSLVINAMSAIMSAFTILFLFWTITHFARKTLFTRTEPKEYTNYQKIIILLSGAVGALTFTFTDTFWFSAVEGEVYAAASCFTALLLWLICKWENDFDNSRSNRWLVLISLIIGLSVGVHLMVILVIPTLGYIYYTKKYKFTWKNFIIASLIIGGIFLLVFKIIFPLTMTFFGKSEIFFVNDLQMPFNSGSIFAFIVIVAIFYFSLKYTIKKGYTIANTVLLSILFMLIGFSSWIVLPIRANANPPINLNDPDNAIGMLDYYNRAQYGDWPVFYGPNYTAYLDNNGILYDDNGSAIMVDNGPIYEKDEKTGRYIVTGRRQNYKFNPAQISILPRMFKPSDDIMQNYGLMEGFPDFDADPDYVKNAANGHIEEYLRQNNLINLPQEQLEPLYQQLYDKIAPEVSKYQEKTLDSLRYAKNNGTINISSYKKFKDLMVIKKPTLWQNFNFMMTYQMGYMFIRYFLWNFSGKQNDIQGNYENTKGNWITGFKFWDNARLGNQEQLPAAYKNKGTNVYYCLPLLLGLIGFFFQLNRDTGRNFALIVLFLLTGAGIILYTSVSPFEPRERDYALVTSFYTFAIWIGLGVTAIMYLLTELKLEKASIITGFATLAIPVLVGFQNWDDHDRSRRYTAYDFSKSYLQDLDKNNPILFVFGDNDTYPLWALQETEEFRSDAKVVNFTLLGTAWYIDQVLRKTYKAPGLPSSLSHEEYRDGVNDQVILMYPNLWKQLFASWGDHVPADYIQLKKFATQDSISAKEAIQFLKDKNVQNLLRDFYYSPEKKDMVKNIGFLPVKKIYIPVNKQNALKYGIVKPEDANLIVNNLTIEIKQGALNKDGLAMINLFSNYNWDRSIYFSSGGTYSSANLMYTDNYLEFQGLVSKLVPIYTPENETGEQGRINPNTLYHLVMNYKFGNLKDPKAYFDETCRSNILNYRMACGRAAIALAKAGDKKRAYDVLQLINKEIPLNLYPGTPSFNTIISAYFYIGKETEGLKLAEIYKDQVLNELNYYLSLSSDDHFTKLLKNFAYIIANLFKTHKNQALSPFSDDPFQNKQTFVTDDMAKLSQYYAYITANIVNTYIDLDQKDKAIAYITESFKPFDKRLKSVEMLGENIAKEHSASIENLMYSYGQMLQILYPLDSVYGQEKAEEISSIMMKLK</sequence>
<feature type="transmembrane region" description="Helical" evidence="1">
    <location>
        <begin position="291"/>
        <end position="312"/>
    </location>
</feature>
<feature type="transmembrane region" description="Helical" evidence="1">
    <location>
        <begin position="12"/>
        <end position="32"/>
    </location>
</feature>
<dbReference type="AlphaFoldDB" id="A0A2S8A4L0"/>
<dbReference type="PANTHER" id="PTHR16214:SF3">
    <property type="entry name" value="TRANSMEMBRANE PROTEIN 260"/>
    <property type="match status" value="1"/>
</dbReference>
<feature type="transmembrane region" description="Helical" evidence="1">
    <location>
        <begin position="180"/>
        <end position="209"/>
    </location>
</feature>
<feature type="transmembrane region" description="Helical" evidence="1">
    <location>
        <begin position="119"/>
        <end position="138"/>
    </location>
</feature>
<dbReference type="Pfam" id="PF11028">
    <property type="entry name" value="TMEM260-like"/>
    <property type="match status" value="1"/>
</dbReference>
<feature type="transmembrane region" description="Helical" evidence="1">
    <location>
        <begin position="260"/>
        <end position="279"/>
    </location>
</feature>
<proteinExistence type="predicted"/>
<organism evidence="2 3">
    <name type="scientific">Apibacter adventoris</name>
    <dbReference type="NCBI Taxonomy" id="1679466"/>
    <lineage>
        <taxon>Bacteria</taxon>
        <taxon>Pseudomonadati</taxon>
        <taxon>Bacteroidota</taxon>
        <taxon>Flavobacteriia</taxon>
        <taxon>Flavobacteriales</taxon>
        <taxon>Weeksellaceae</taxon>
        <taxon>Apibacter</taxon>
    </lineage>
</organism>
<feature type="transmembrane region" description="Helical" evidence="1">
    <location>
        <begin position="586"/>
        <end position="604"/>
    </location>
</feature>
<accession>A0A2S8A4L0</accession>
<dbReference type="PANTHER" id="PTHR16214">
    <property type="entry name" value="TRANSMEMBRANE PROTEIN 260"/>
    <property type="match status" value="1"/>
</dbReference>
<evidence type="ECO:0000256" key="1">
    <source>
        <dbReference type="SAM" id="Phobius"/>
    </source>
</evidence>
<reference evidence="2 3" key="1">
    <citation type="submission" date="2018-02" db="EMBL/GenBank/DDBJ databases">
        <title>Genome sequences of Apibacter spp., gut symbionts of Asian honey bees.</title>
        <authorList>
            <person name="Kwong W.K."/>
            <person name="Steele M.I."/>
            <person name="Moran N.A."/>
        </authorList>
    </citation>
    <scope>NUCLEOTIDE SEQUENCE [LARGE SCALE GENOMIC DNA]</scope>
    <source>
        <strain evidence="3">wkB301</strain>
    </source>
</reference>
<keyword evidence="1" id="KW-0472">Membrane</keyword>
<protein>
    <submittedName>
        <fullName evidence="2">DUF2723 domain-containing protein</fullName>
    </submittedName>
</protein>
<dbReference type="InterPro" id="IPR052724">
    <property type="entry name" value="GT117_domain-containing"/>
</dbReference>
<keyword evidence="1" id="KW-1133">Transmembrane helix</keyword>
<feature type="transmembrane region" description="Helical" evidence="1">
    <location>
        <begin position="150"/>
        <end position="168"/>
    </location>
</feature>
<feature type="transmembrane region" description="Helical" evidence="1">
    <location>
        <begin position="221"/>
        <end position="240"/>
    </location>
</feature>
<keyword evidence="1" id="KW-0812">Transmembrane</keyword>
<dbReference type="OrthoDB" id="9807602at2"/>
<dbReference type="RefSeq" id="WP_105247862.1">
    <property type="nucleotide sequence ID" value="NZ_PSZM01000047.1"/>
</dbReference>
<feature type="transmembrane region" description="Helical" evidence="1">
    <location>
        <begin position="78"/>
        <end position="99"/>
    </location>
</feature>